<dbReference type="InterPro" id="IPR008152">
    <property type="entry name" value="Clathrin_a/b/g-adaptin_app_Ig"/>
</dbReference>
<dbReference type="Pfam" id="PF02883">
    <property type="entry name" value="Alpha_adaptinC2"/>
    <property type="match status" value="1"/>
</dbReference>
<organism evidence="11 12">
    <name type="scientific">Ichthyophthirius multifiliis</name>
    <name type="common">White spot disease agent</name>
    <name type="synonym">Ich</name>
    <dbReference type="NCBI Taxonomy" id="5932"/>
    <lineage>
        <taxon>Eukaryota</taxon>
        <taxon>Sar</taxon>
        <taxon>Alveolata</taxon>
        <taxon>Ciliophora</taxon>
        <taxon>Intramacronucleata</taxon>
        <taxon>Oligohymenophorea</taxon>
        <taxon>Hymenostomatida</taxon>
        <taxon>Ophryoglenina</taxon>
        <taxon>Ichthyophthirius</taxon>
    </lineage>
</organism>
<dbReference type="InParanoid" id="G0QND1"/>
<evidence type="ECO:0000256" key="8">
    <source>
        <dbReference type="PIRSR" id="PIRSR037091-1"/>
    </source>
</evidence>
<comment type="subcellular location">
    <subcellularLocation>
        <location evidence="1">Membrane</location>
        <location evidence="1">Coated pit</location>
        <topology evidence="1">Peripheral membrane protein</topology>
        <orientation evidence="1">Cytoplasmic side</orientation>
    </subcellularLocation>
</comment>
<comment type="function">
    <text evidence="7">Adaptins are components of the adaptor complexes which link clathrin to receptors in coated vesicles. Clathrin-associated protein complexes are believed to interact with the cytoplasmic tails of membrane proteins, leading to their selection and concentration.</text>
</comment>
<feature type="domain" description="Clathrin adaptor alpha/beta/gamma-adaptin appendage Ig-like subdomain" evidence="10">
    <location>
        <begin position="729"/>
        <end position="800"/>
    </location>
</feature>
<dbReference type="SUPFAM" id="SSF48371">
    <property type="entry name" value="ARM repeat"/>
    <property type="match status" value="1"/>
</dbReference>
<dbReference type="Gene3D" id="1.25.10.10">
    <property type="entry name" value="Leucine-rich Repeat Variant"/>
    <property type="match status" value="1"/>
</dbReference>
<dbReference type="GO" id="GO:0006886">
    <property type="term" value="P:intracellular protein transport"/>
    <property type="evidence" value="ECO:0007669"/>
    <property type="project" value="UniProtKB-UniRule"/>
</dbReference>
<evidence type="ECO:0000256" key="2">
    <source>
        <dbReference type="ARBA" id="ARBA00022448"/>
    </source>
</evidence>
<dbReference type="GO" id="GO:0072583">
    <property type="term" value="P:clathrin-dependent endocytosis"/>
    <property type="evidence" value="ECO:0007669"/>
    <property type="project" value="InterPro"/>
</dbReference>
<dbReference type="Pfam" id="PF01602">
    <property type="entry name" value="Adaptin_N"/>
    <property type="match status" value="1"/>
</dbReference>
<comment type="similarity">
    <text evidence="7">Belongs to the adaptor complexes large subunit family.</text>
</comment>
<keyword evidence="12" id="KW-1185">Reference proteome</keyword>
<dbReference type="InterPro" id="IPR011989">
    <property type="entry name" value="ARM-like"/>
</dbReference>
<reference evidence="11 12" key="1">
    <citation type="submission" date="2011-07" db="EMBL/GenBank/DDBJ databases">
        <authorList>
            <person name="Coyne R."/>
            <person name="Brami D."/>
            <person name="Johnson J."/>
            <person name="Hostetler J."/>
            <person name="Hannick L."/>
            <person name="Clark T."/>
            <person name="Cassidy-Hanley D."/>
            <person name="Inman J."/>
        </authorList>
    </citation>
    <scope>NUCLEOTIDE SEQUENCE [LARGE SCALE GENOMIC DNA]</scope>
    <source>
        <strain evidence="11 12">G5</strain>
    </source>
</reference>
<dbReference type="OMA" id="GYVYYGV"/>
<protein>
    <recommendedName>
        <fullName evidence="7">AP-2 complex subunit alpha</fullName>
    </recommendedName>
</protein>
<accession>G0QND1</accession>
<dbReference type="GO" id="GO:0035615">
    <property type="term" value="F:clathrin adaptor activity"/>
    <property type="evidence" value="ECO:0007669"/>
    <property type="project" value="InterPro"/>
</dbReference>
<keyword evidence="2 7" id="KW-0813">Transport</keyword>
<keyword evidence="5 7" id="KW-0472">Membrane</keyword>
<dbReference type="OrthoDB" id="413467at2759"/>
<dbReference type="PIRSF" id="PIRSF037091">
    <property type="entry name" value="AP2_complex_alpha"/>
    <property type="match status" value="1"/>
</dbReference>
<evidence type="ECO:0000256" key="6">
    <source>
        <dbReference type="ARBA" id="ARBA00023176"/>
    </source>
</evidence>
<evidence type="ECO:0000256" key="5">
    <source>
        <dbReference type="ARBA" id="ARBA00023136"/>
    </source>
</evidence>
<dbReference type="RefSeq" id="XP_004037250.1">
    <property type="nucleotide sequence ID" value="XM_004037202.1"/>
</dbReference>
<dbReference type="SUPFAM" id="SSF49348">
    <property type="entry name" value="Clathrin adaptor appendage domain"/>
    <property type="match status" value="1"/>
</dbReference>
<dbReference type="InterPro" id="IPR016024">
    <property type="entry name" value="ARM-type_fold"/>
</dbReference>
<dbReference type="GeneID" id="14909446"/>
<evidence type="ECO:0000256" key="7">
    <source>
        <dbReference type="PIRNR" id="PIRNR037091"/>
    </source>
</evidence>
<name>G0QND1_ICHMU</name>
<feature type="domain" description="Clathrin/coatomer adaptor adaptin-like N-terminal" evidence="9">
    <location>
        <begin position="26"/>
        <end position="594"/>
    </location>
</feature>
<dbReference type="InterPro" id="IPR002553">
    <property type="entry name" value="Clathrin/coatomer_adapt-like_N"/>
</dbReference>
<dbReference type="EMBL" id="GL983480">
    <property type="protein sequence ID" value="EGR33264.1"/>
    <property type="molecule type" value="Genomic_DNA"/>
</dbReference>
<sequence length="967" mass="110065">MSQETMNGLLQFIKDIRQCKNKEQEQSLVAKELAKIRNKFENKGISGYQRKKYVWKMLYMYILGYEIDFGHFQAANLINSSKFSEKYTGYIATGILVKDSVKDSQNGDSQIYKAISQAIKQDLQSTNEINQCLAISMIGALAPRELTEQLDSEIIRLALGERTCSVNARKKAILCLLRMYRKYNEKYDPTKWVPAIVKMFDGKISSQSFLNAASSLLLGVAQMTSASLFEEVVPRIVKLLGKLVINKECSEDYKYYGCPNPWLQVKLLKILSLFNIPNDESVKKIIMEVLKLLINVDITKSVNRNNVQHGILFEATSLIIQYGDNFPKKKMDDVIKKLGVFVSVREPNFKYLGLEVMCKVVHDNEELVEKHLSTILKSLKSNDISIKRRALDLLYLMCTQNTAKKIVEELLAYAEEKVDLLIREELVLKIAILAEKYADNLIWYIDCIIKLITSSGDYVTDDIWFRVIQMIVGFGKESNPELQKHAALRLFQSINIPHAHENLVRIGAFVISEYSNLLVDAGKDPQRIFDVLNRHYTLSSEKGRQMLLNAYAKLAARYPNLSGIIQSIFETASEHFDPDLQQRGVEYNALLQQSQQIQQLVYSKQPPYSVDIQGDNPLIKRIYKLKMGSKKEQQDPTVALENQRRAQEAVQFLTKGGGASTSMNQMTPQARLPLEKHIENLKNNVLYDMNPNSIVTQGVNLVAIPIALKTIANINNMNEIKNLLPTNMGIVYQSSELQVQYKSDYQQHMGKIAMQFESKIGKMENVTFSITNNESNGMEFNISPIKYDENPQIMMQAMSTEPRVFFPQAILQYSVGGQAKKVEFHLPIFTNKFIQRVEMPQEAFDKFWKNYSSDQAYKLDCFIPNPAPLNVPIHEVLKKAGGLLSNVVSLKVMGLPDMNRLSLINGVGQFVYKDVENNSVKNLPIMVQIEGNDAYKEHLRISLRGQGSAFPISNIYQIISNYMGMDN</sequence>
<evidence type="ECO:0000259" key="9">
    <source>
        <dbReference type="Pfam" id="PF01602"/>
    </source>
</evidence>
<dbReference type="eggNOG" id="KOG1077">
    <property type="taxonomic scope" value="Eukaryota"/>
</dbReference>
<dbReference type="InterPro" id="IPR017104">
    <property type="entry name" value="AP2_complex_asu"/>
</dbReference>
<evidence type="ECO:0000259" key="10">
    <source>
        <dbReference type="Pfam" id="PF02883"/>
    </source>
</evidence>
<keyword evidence="6 7" id="KW-0168">Coated pit</keyword>
<dbReference type="InterPro" id="IPR013041">
    <property type="entry name" value="Clathrin_app_Ig-like_sf"/>
</dbReference>
<dbReference type="GO" id="GO:0030122">
    <property type="term" value="C:AP-2 adaptor complex"/>
    <property type="evidence" value="ECO:0007669"/>
    <property type="project" value="InterPro"/>
</dbReference>
<dbReference type="InterPro" id="IPR050840">
    <property type="entry name" value="Adaptor_Complx_Large_Subunit"/>
</dbReference>
<evidence type="ECO:0000256" key="4">
    <source>
        <dbReference type="ARBA" id="ARBA00022927"/>
    </source>
</evidence>
<keyword evidence="4 7" id="KW-0653">Protein transport</keyword>
<evidence type="ECO:0000313" key="11">
    <source>
        <dbReference type="EMBL" id="EGR33264.1"/>
    </source>
</evidence>
<dbReference type="AlphaFoldDB" id="G0QND1"/>
<dbReference type="STRING" id="857967.G0QND1"/>
<evidence type="ECO:0000313" key="12">
    <source>
        <dbReference type="Proteomes" id="UP000008983"/>
    </source>
</evidence>
<feature type="binding site" evidence="8">
    <location>
        <begin position="52"/>
        <end position="56"/>
    </location>
    <ligand>
        <name>a 1,2-diacyl-sn-glycero-3-phospho-(1D-myo-inositol-3,4,5-trisphosphate)</name>
        <dbReference type="ChEBI" id="CHEBI:57836"/>
    </ligand>
</feature>
<dbReference type="Gene3D" id="2.60.40.1230">
    <property type="match status" value="1"/>
</dbReference>
<feature type="binding site" evidence="8">
    <location>
        <position position="39"/>
    </location>
    <ligand>
        <name>a 1,2-diacyl-sn-glycero-3-phospho-(1D-myo-inositol-3,4,5-trisphosphate)</name>
        <dbReference type="ChEBI" id="CHEBI:57836"/>
    </ligand>
</feature>
<proteinExistence type="inferred from homology"/>
<evidence type="ECO:0000256" key="1">
    <source>
        <dbReference type="ARBA" id="ARBA00004277"/>
    </source>
</evidence>
<dbReference type="Proteomes" id="UP000008983">
    <property type="component" value="Unassembled WGS sequence"/>
</dbReference>
<evidence type="ECO:0000256" key="3">
    <source>
        <dbReference type="ARBA" id="ARBA00022583"/>
    </source>
</evidence>
<keyword evidence="3 7" id="KW-0254">Endocytosis</keyword>
<dbReference type="PANTHER" id="PTHR22780">
    <property type="entry name" value="ADAPTIN, ALPHA/GAMMA/EPSILON"/>
    <property type="match status" value="1"/>
</dbReference>
<feature type="binding site" evidence="8">
    <location>
        <position position="48"/>
    </location>
    <ligand>
        <name>a 1,2-diacyl-sn-glycero-3-phospho-(1D-myo-inositol-3,4,5-trisphosphate)</name>
        <dbReference type="ChEBI" id="CHEBI:57836"/>
    </ligand>
</feature>
<gene>
    <name evidence="11" type="ORF">IMG5_057290</name>
</gene>